<keyword evidence="2" id="KW-1185">Reference proteome</keyword>
<evidence type="ECO:0000313" key="2">
    <source>
        <dbReference type="Proteomes" id="UP001165960"/>
    </source>
</evidence>
<dbReference type="EMBL" id="QTSX02003633">
    <property type="protein sequence ID" value="KAJ9069406.1"/>
    <property type="molecule type" value="Genomic_DNA"/>
</dbReference>
<accession>A0ACC2T490</accession>
<name>A0ACC2T490_9FUNG</name>
<proteinExistence type="predicted"/>
<organism evidence="1 2">
    <name type="scientific">Entomophthora muscae</name>
    <dbReference type="NCBI Taxonomy" id="34485"/>
    <lineage>
        <taxon>Eukaryota</taxon>
        <taxon>Fungi</taxon>
        <taxon>Fungi incertae sedis</taxon>
        <taxon>Zoopagomycota</taxon>
        <taxon>Entomophthoromycotina</taxon>
        <taxon>Entomophthoromycetes</taxon>
        <taxon>Entomophthorales</taxon>
        <taxon>Entomophthoraceae</taxon>
        <taxon>Entomophthora</taxon>
    </lineage>
</organism>
<reference evidence="1" key="1">
    <citation type="submission" date="2022-04" db="EMBL/GenBank/DDBJ databases">
        <title>Genome of the entomopathogenic fungus Entomophthora muscae.</title>
        <authorList>
            <person name="Elya C."/>
            <person name="Lovett B.R."/>
            <person name="Lee E."/>
            <person name="Macias A.M."/>
            <person name="Hajek A.E."/>
            <person name="De Bivort B.L."/>
            <person name="Kasson M.T."/>
            <person name="De Fine Licht H.H."/>
            <person name="Stajich J.E."/>
        </authorList>
    </citation>
    <scope>NUCLEOTIDE SEQUENCE</scope>
    <source>
        <strain evidence="1">Berkeley</strain>
    </source>
</reference>
<gene>
    <name evidence="1" type="ORF">DSO57_1018792</name>
</gene>
<sequence>MKSFSTISLLIICGLTSAAEFDDGLIDQIRKILEGRARGQGAPFKEVPAPVKAQNDEEYSDEDDGYRREFEPHGRSHGRNLHSFKRYGDEHDGVRFNVYRRNDEYKYGHKHHHDFDYEY</sequence>
<dbReference type="Proteomes" id="UP001165960">
    <property type="component" value="Unassembled WGS sequence"/>
</dbReference>
<protein>
    <submittedName>
        <fullName evidence="1">Uncharacterized protein</fullName>
    </submittedName>
</protein>
<evidence type="ECO:0000313" key="1">
    <source>
        <dbReference type="EMBL" id="KAJ9069406.1"/>
    </source>
</evidence>
<comment type="caution">
    <text evidence="1">The sequence shown here is derived from an EMBL/GenBank/DDBJ whole genome shotgun (WGS) entry which is preliminary data.</text>
</comment>